<organism evidence="7 8">
    <name type="scientific">Mucuna pruriens</name>
    <name type="common">Velvet bean</name>
    <name type="synonym">Dolichos pruriens</name>
    <dbReference type="NCBI Taxonomy" id="157652"/>
    <lineage>
        <taxon>Eukaryota</taxon>
        <taxon>Viridiplantae</taxon>
        <taxon>Streptophyta</taxon>
        <taxon>Embryophyta</taxon>
        <taxon>Tracheophyta</taxon>
        <taxon>Spermatophyta</taxon>
        <taxon>Magnoliopsida</taxon>
        <taxon>eudicotyledons</taxon>
        <taxon>Gunneridae</taxon>
        <taxon>Pentapetalae</taxon>
        <taxon>rosids</taxon>
        <taxon>fabids</taxon>
        <taxon>Fabales</taxon>
        <taxon>Fabaceae</taxon>
        <taxon>Papilionoideae</taxon>
        <taxon>50 kb inversion clade</taxon>
        <taxon>NPAAA clade</taxon>
        <taxon>indigoferoid/millettioid clade</taxon>
        <taxon>Phaseoleae</taxon>
        <taxon>Mucuna</taxon>
    </lineage>
</organism>
<evidence type="ECO:0000256" key="1">
    <source>
        <dbReference type="ARBA" id="ARBA00022617"/>
    </source>
</evidence>
<dbReference type="Gene3D" id="1.10.630.10">
    <property type="entry name" value="Cytochrome P450"/>
    <property type="match status" value="1"/>
</dbReference>
<dbReference type="Proteomes" id="UP000257109">
    <property type="component" value="Unassembled WGS sequence"/>
</dbReference>
<keyword evidence="6" id="KW-0732">Signal</keyword>
<evidence type="ECO:0000256" key="2">
    <source>
        <dbReference type="ARBA" id="ARBA00022723"/>
    </source>
</evidence>
<feature type="non-terminal residue" evidence="7">
    <location>
        <position position="1"/>
    </location>
</feature>
<evidence type="ECO:0000256" key="4">
    <source>
        <dbReference type="ARBA" id="ARBA00023004"/>
    </source>
</evidence>
<proteinExistence type="predicted"/>
<dbReference type="InterPro" id="IPR050651">
    <property type="entry name" value="Plant_Cytochrome_P450_Monoox"/>
</dbReference>
<accession>A0A371EUC2</accession>
<gene>
    <name evidence="7" type="primary">CYP81E8</name>
    <name evidence="7" type="ORF">CR513_51325</name>
</gene>
<dbReference type="AlphaFoldDB" id="A0A371EUC2"/>
<dbReference type="GO" id="GO:0005506">
    <property type="term" value="F:iron ion binding"/>
    <property type="evidence" value="ECO:0007669"/>
    <property type="project" value="InterPro"/>
</dbReference>
<dbReference type="GO" id="GO:0016705">
    <property type="term" value="F:oxidoreductase activity, acting on paired donors, with incorporation or reduction of molecular oxygen"/>
    <property type="evidence" value="ECO:0007669"/>
    <property type="project" value="InterPro"/>
</dbReference>
<dbReference type="InterPro" id="IPR036396">
    <property type="entry name" value="Cyt_P450_sf"/>
</dbReference>
<keyword evidence="5" id="KW-0503">Monooxygenase</keyword>
<dbReference type="InterPro" id="IPR002401">
    <property type="entry name" value="Cyt_P450_E_grp-I"/>
</dbReference>
<dbReference type="GO" id="GO:0004497">
    <property type="term" value="F:monooxygenase activity"/>
    <property type="evidence" value="ECO:0007669"/>
    <property type="project" value="UniProtKB-KW"/>
</dbReference>
<keyword evidence="3" id="KW-0560">Oxidoreductase</keyword>
<evidence type="ECO:0000256" key="3">
    <source>
        <dbReference type="ARBA" id="ARBA00023002"/>
    </source>
</evidence>
<dbReference type="Pfam" id="PF00067">
    <property type="entry name" value="p450"/>
    <property type="match status" value="1"/>
</dbReference>
<evidence type="ECO:0000313" key="7">
    <source>
        <dbReference type="EMBL" id="RDX69549.1"/>
    </source>
</evidence>
<evidence type="ECO:0000256" key="5">
    <source>
        <dbReference type="ARBA" id="ARBA00023033"/>
    </source>
</evidence>
<feature type="chain" id="PRO_5016779491" evidence="6">
    <location>
        <begin position="24"/>
        <end position="294"/>
    </location>
</feature>
<dbReference type="PANTHER" id="PTHR47947">
    <property type="entry name" value="CYTOCHROME P450 82C3-RELATED"/>
    <property type="match status" value="1"/>
</dbReference>
<dbReference type="PRINTS" id="PR00463">
    <property type="entry name" value="EP450I"/>
</dbReference>
<keyword evidence="1" id="KW-0349">Heme</keyword>
<name>A0A371EUC2_MUCPR</name>
<dbReference type="EMBL" id="QJKJ01012064">
    <property type="protein sequence ID" value="RDX69549.1"/>
    <property type="molecule type" value="Genomic_DNA"/>
</dbReference>
<dbReference type="STRING" id="157652.A0A371EUC2"/>
<keyword evidence="4" id="KW-0408">Iron</keyword>
<dbReference type="InterPro" id="IPR001128">
    <property type="entry name" value="Cyt_P450"/>
</dbReference>
<reference evidence="7" key="1">
    <citation type="submission" date="2018-05" db="EMBL/GenBank/DDBJ databases">
        <title>Draft genome of Mucuna pruriens seed.</title>
        <authorList>
            <person name="Nnadi N.E."/>
            <person name="Vos R."/>
            <person name="Hasami M.H."/>
            <person name="Devisetty U.K."/>
            <person name="Aguiy J.C."/>
        </authorList>
    </citation>
    <scope>NUCLEOTIDE SEQUENCE [LARGE SCALE GENOMIC DNA]</scope>
    <source>
        <strain evidence="7">JCA_2017</strain>
    </source>
</reference>
<dbReference type="SUPFAM" id="SSF48264">
    <property type="entry name" value="Cytochrome P450"/>
    <property type="match status" value="1"/>
</dbReference>
<sequence length="294" mass="34232">MNPFYFSLVSIVLLLSLKLLFQTRRFRNLPPGPHSFPIIGNLHQLKQPFHRTFQDISLKYGQIFSLWFGSRLVVVVSSYSAVQECFTKNDIVLANRPHFLAGKYISYNNTTVALSPYGDHWRNLRRIIALEVLSSHRINSFAEIRRDEIARLLQKLADESRNGFAKVELKSMFSEMTFNTVMRMVSGKRYYGEEGEEARKFREMIEELVMLGGANNRGDFLAFVRWFDFDGLEKRLKRIGKQSDAFLQGLIDHHRNEKHRANTMIDHLLTQQLSQPHYYTDQIIKGLALTLLTI</sequence>
<feature type="signal peptide" evidence="6">
    <location>
        <begin position="1"/>
        <end position="23"/>
    </location>
</feature>
<comment type="caution">
    <text evidence="7">The sequence shown here is derived from an EMBL/GenBank/DDBJ whole genome shotgun (WGS) entry which is preliminary data.</text>
</comment>
<dbReference type="GO" id="GO:0020037">
    <property type="term" value="F:heme binding"/>
    <property type="evidence" value="ECO:0007669"/>
    <property type="project" value="InterPro"/>
</dbReference>
<evidence type="ECO:0000313" key="8">
    <source>
        <dbReference type="Proteomes" id="UP000257109"/>
    </source>
</evidence>
<evidence type="ECO:0000256" key="6">
    <source>
        <dbReference type="SAM" id="SignalP"/>
    </source>
</evidence>
<keyword evidence="8" id="KW-1185">Reference proteome</keyword>
<protein>
    <submittedName>
        <fullName evidence="7">Cytochrome P450 81E8</fullName>
    </submittedName>
</protein>
<keyword evidence="2" id="KW-0479">Metal-binding</keyword>
<dbReference type="OrthoDB" id="1055148at2759"/>
<dbReference type="PANTHER" id="PTHR47947:SF24">
    <property type="entry name" value="ISOFLAVONE 2'-HYDROXYLASE-LIKE"/>
    <property type="match status" value="1"/>
</dbReference>